<keyword evidence="3" id="KW-1185">Reference proteome</keyword>
<dbReference type="Proteomes" id="UP001295684">
    <property type="component" value="Unassembled WGS sequence"/>
</dbReference>
<name>A0AAD1UNY2_EUPCR</name>
<proteinExistence type="predicted"/>
<comment type="caution">
    <text evidence="2">The sequence shown here is derived from an EMBL/GenBank/DDBJ whole genome shotgun (WGS) entry which is preliminary data.</text>
</comment>
<reference evidence="2" key="1">
    <citation type="submission" date="2023-07" db="EMBL/GenBank/DDBJ databases">
        <authorList>
            <consortium name="AG Swart"/>
            <person name="Singh M."/>
            <person name="Singh A."/>
            <person name="Seah K."/>
            <person name="Emmerich C."/>
        </authorList>
    </citation>
    <scope>NUCLEOTIDE SEQUENCE</scope>
    <source>
        <strain evidence="2">DP1</strain>
    </source>
</reference>
<sequence>MGQCFSSSKGNTRRKQKAKLKIDKNLKSSMNSSFPSEDIIKNSPGEPERGMKRQRSGCHDKGGMQQPFGSSPLENKAQAEYSIDISRSYSERSKANIISDFSEPDYGEPKEMEKRTFLNPLEAFIRNEVVVEMFHTLKDESNEGRENWERYDTGKLNIEVSITPCRNIDKNDLPISKVCWRPGININLGTLREAMGKFRKDWDSKIQSNRERRLTDSEVMLINTKLKDIRPQLQKLKEKYKDLIIPDLKPKQFFDQRICFEIDNKQDNSPACMYIFTQNIDENDYKTYCNEEFEKQRDYSDNEDNYETGKTLLNIQRITYDKSTERVRDLTIFNQVDTDLDQNQLEMAMNGLPKHLVNWIEALEDYLIKQRPITSS</sequence>
<evidence type="ECO:0000313" key="2">
    <source>
        <dbReference type="EMBL" id="CAI2368554.1"/>
    </source>
</evidence>
<protein>
    <submittedName>
        <fullName evidence="2">Uncharacterized protein</fullName>
    </submittedName>
</protein>
<accession>A0AAD1UNY2</accession>
<organism evidence="2 3">
    <name type="scientific">Euplotes crassus</name>
    <dbReference type="NCBI Taxonomy" id="5936"/>
    <lineage>
        <taxon>Eukaryota</taxon>
        <taxon>Sar</taxon>
        <taxon>Alveolata</taxon>
        <taxon>Ciliophora</taxon>
        <taxon>Intramacronucleata</taxon>
        <taxon>Spirotrichea</taxon>
        <taxon>Hypotrichia</taxon>
        <taxon>Euplotida</taxon>
        <taxon>Euplotidae</taxon>
        <taxon>Moneuplotes</taxon>
    </lineage>
</organism>
<dbReference type="EMBL" id="CAMPGE010009688">
    <property type="protein sequence ID" value="CAI2368554.1"/>
    <property type="molecule type" value="Genomic_DNA"/>
</dbReference>
<gene>
    <name evidence="2" type="ORF">ECRASSUSDP1_LOCUS9847</name>
</gene>
<feature type="compositionally biased region" description="Basic and acidic residues" evidence="1">
    <location>
        <begin position="46"/>
        <end position="62"/>
    </location>
</feature>
<evidence type="ECO:0000313" key="3">
    <source>
        <dbReference type="Proteomes" id="UP001295684"/>
    </source>
</evidence>
<dbReference type="AlphaFoldDB" id="A0AAD1UNY2"/>
<feature type="region of interest" description="Disordered" evidence="1">
    <location>
        <begin position="1"/>
        <end position="75"/>
    </location>
</feature>
<feature type="compositionally biased region" description="Polar residues" evidence="1">
    <location>
        <begin position="1"/>
        <end position="10"/>
    </location>
</feature>
<evidence type="ECO:0000256" key="1">
    <source>
        <dbReference type="SAM" id="MobiDB-lite"/>
    </source>
</evidence>